<dbReference type="InterPro" id="IPR036264">
    <property type="entry name" value="Bact_exopeptidase_dim_dom"/>
</dbReference>
<dbReference type="Gene3D" id="3.30.70.360">
    <property type="match status" value="1"/>
</dbReference>
<feature type="domain" description="Peptidase M20 dimerisation" evidence="2">
    <location>
        <begin position="173"/>
        <end position="264"/>
    </location>
</feature>
<comment type="similarity">
    <text evidence="1">Belongs to the peptidase M20A family.</text>
</comment>
<evidence type="ECO:0000259" key="2">
    <source>
        <dbReference type="Pfam" id="PF07687"/>
    </source>
</evidence>
<organism evidence="3 4">
    <name type="scientific">Conexibacter arvalis</name>
    <dbReference type="NCBI Taxonomy" id="912552"/>
    <lineage>
        <taxon>Bacteria</taxon>
        <taxon>Bacillati</taxon>
        <taxon>Actinomycetota</taxon>
        <taxon>Thermoleophilia</taxon>
        <taxon>Solirubrobacterales</taxon>
        <taxon>Conexibacteraceae</taxon>
        <taxon>Conexibacter</taxon>
    </lineage>
</organism>
<dbReference type="InterPro" id="IPR052030">
    <property type="entry name" value="Peptidase_M20/M20A_hydrolases"/>
</dbReference>
<dbReference type="InterPro" id="IPR017439">
    <property type="entry name" value="Amidohydrolase"/>
</dbReference>
<dbReference type="RefSeq" id="WP_183344177.1">
    <property type="nucleotide sequence ID" value="NZ_JACHNU010000006.1"/>
</dbReference>
<protein>
    <recommendedName>
        <fullName evidence="1">Peptidase M20 domain-containing protein 2</fullName>
    </recommendedName>
</protein>
<dbReference type="SUPFAM" id="SSF53187">
    <property type="entry name" value="Zn-dependent exopeptidases"/>
    <property type="match status" value="1"/>
</dbReference>
<keyword evidence="3" id="KW-0378">Hydrolase</keyword>
<accession>A0A840IH89</accession>
<dbReference type="Proteomes" id="UP000585272">
    <property type="component" value="Unassembled WGS sequence"/>
</dbReference>
<sequence length="396" mass="41702">MAGVVELDELKRRVLRRIDGLRPEMERISADIHANPELGFEEVKASGWLSSFLADHGFTVDRGVAELPTAFRAERRGGDGPTVGLLAEYDALPGLGHGCGHNLIGTASCAAAIAVGEEWPEAPGTVAVMGTPAEEGGGGKILMLERGAFDGVDLSMMFHPSYLNQINTPSLAAGNLTFRFHGKPAHSAVHPHLGVNAADAAMLLFAGVNALRQHVTSDVRMHGVIAQAGDKPNIVPELSVVEFMVRADRREYMEELVGRVLDVARGAALMTGCTVEVDRGLTYFDARHCPSLGEVARANFALVGLAEDPLDARSPKASGDGGNVSHAIPHLGVTLAIADHPIAGHSVEWREAAASPFGGEAMVNAAKVLALSVCDVLADPELLERARAEHRVAVGG</sequence>
<keyword evidence="4" id="KW-1185">Reference proteome</keyword>
<dbReference type="PANTHER" id="PTHR30575:SF0">
    <property type="entry name" value="XAA-ARG DIPEPTIDASE"/>
    <property type="match status" value="1"/>
</dbReference>
<dbReference type="AlphaFoldDB" id="A0A840IH89"/>
<dbReference type="FunFam" id="3.30.70.360:FF:000004">
    <property type="entry name" value="Peptidase M20 domain-containing protein 2"/>
    <property type="match status" value="1"/>
</dbReference>
<dbReference type="GO" id="GO:0046657">
    <property type="term" value="P:folic acid catabolic process"/>
    <property type="evidence" value="ECO:0007669"/>
    <property type="project" value="TreeGrafter"/>
</dbReference>
<dbReference type="EMBL" id="JACHNU010000006">
    <property type="protein sequence ID" value="MBB4664292.1"/>
    <property type="molecule type" value="Genomic_DNA"/>
</dbReference>
<comment type="caution">
    <text evidence="3">The sequence shown here is derived from an EMBL/GenBank/DDBJ whole genome shotgun (WGS) entry which is preliminary data.</text>
</comment>
<dbReference type="InterPro" id="IPR011650">
    <property type="entry name" value="Peptidase_M20_dimer"/>
</dbReference>
<name>A0A840IH89_9ACTN</name>
<dbReference type="SUPFAM" id="SSF55031">
    <property type="entry name" value="Bacterial exopeptidase dimerisation domain"/>
    <property type="match status" value="1"/>
</dbReference>
<gene>
    <name evidence="3" type="ORF">BDZ31_003895</name>
</gene>
<dbReference type="InterPro" id="IPR017144">
    <property type="entry name" value="Xaa-Arg_dipeptidase"/>
</dbReference>
<dbReference type="CDD" id="cd05672">
    <property type="entry name" value="M20_ACY1L2-like"/>
    <property type="match status" value="1"/>
</dbReference>
<evidence type="ECO:0000256" key="1">
    <source>
        <dbReference type="PIRNR" id="PIRNR037226"/>
    </source>
</evidence>
<dbReference type="GO" id="GO:0071713">
    <property type="term" value="F:para-aminobenzoyl-glutamate hydrolase activity"/>
    <property type="evidence" value="ECO:0007669"/>
    <property type="project" value="TreeGrafter"/>
</dbReference>
<evidence type="ECO:0000313" key="3">
    <source>
        <dbReference type="EMBL" id="MBB4664292.1"/>
    </source>
</evidence>
<proteinExistence type="inferred from homology"/>
<evidence type="ECO:0000313" key="4">
    <source>
        <dbReference type="Proteomes" id="UP000585272"/>
    </source>
</evidence>
<dbReference type="PIRSF" id="PIRSF037226">
    <property type="entry name" value="Amidohydrolase_ACY1L2_prd"/>
    <property type="match status" value="1"/>
</dbReference>
<reference evidence="3 4" key="1">
    <citation type="submission" date="2020-08" db="EMBL/GenBank/DDBJ databases">
        <title>Genomic Encyclopedia of Archaeal and Bacterial Type Strains, Phase II (KMG-II): from individual species to whole genera.</title>
        <authorList>
            <person name="Goeker M."/>
        </authorList>
    </citation>
    <scope>NUCLEOTIDE SEQUENCE [LARGE SCALE GENOMIC DNA]</scope>
    <source>
        <strain evidence="3 4">DSM 23288</strain>
    </source>
</reference>
<dbReference type="Gene3D" id="3.40.630.10">
    <property type="entry name" value="Zn peptidases"/>
    <property type="match status" value="1"/>
</dbReference>
<dbReference type="PANTHER" id="PTHR30575">
    <property type="entry name" value="PEPTIDASE M20"/>
    <property type="match status" value="1"/>
</dbReference>
<dbReference type="GO" id="GO:0016805">
    <property type="term" value="F:dipeptidase activity"/>
    <property type="evidence" value="ECO:0007669"/>
    <property type="project" value="InterPro"/>
</dbReference>
<dbReference type="GO" id="GO:0005737">
    <property type="term" value="C:cytoplasm"/>
    <property type="evidence" value="ECO:0007669"/>
    <property type="project" value="TreeGrafter"/>
</dbReference>
<dbReference type="NCBIfam" id="TIGR01891">
    <property type="entry name" value="amidohydrolases"/>
    <property type="match status" value="1"/>
</dbReference>
<dbReference type="Pfam" id="PF07687">
    <property type="entry name" value="M20_dimer"/>
    <property type="match status" value="1"/>
</dbReference>